<gene>
    <name evidence="2" type="ORF">CAMP_LOCUS6475</name>
</gene>
<name>A0A9P1IFD4_9PELO</name>
<evidence type="ECO:0000256" key="1">
    <source>
        <dbReference type="SAM" id="SignalP"/>
    </source>
</evidence>
<dbReference type="AlphaFoldDB" id="A0A9P1IFD4"/>
<keyword evidence="3" id="KW-1185">Reference proteome</keyword>
<organism evidence="2 3">
    <name type="scientific">Caenorhabditis angaria</name>
    <dbReference type="NCBI Taxonomy" id="860376"/>
    <lineage>
        <taxon>Eukaryota</taxon>
        <taxon>Metazoa</taxon>
        <taxon>Ecdysozoa</taxon>
        <taxon>Nematoda</taxon>
        <taxon>Chromadorea</taxon>
        <taxon>Rhabditida</taxon>
        <taxon>Rhabditina</taxon>
        <taxon>Rhabditomorpha</taxon>
        <taxon>Rhabditoidea</taxon>
        <taxon>Rhabditidae</taxon>
        <taxon>Peloderinae</taxon>
        <taxon>Caenorhabditis</taxon>
    </lineage>
</organism>
<dbReference type="EMBL" id="CANHGI010000002">
    <property type="protein sequence ID" value="CAI5443838.1"/>
    <property type="molecule type" value="Genomic_DNA"/>
</dbReference>
<evidence type="ECO:0000313" key="2">
    <source>
        <dbReference type="EMBL" id="CAI5443838.1"/>
    </source>
</evidence>
<comment type="caution">
    <text evidence="2">The sequence shown here is derived from an EMBL/GenBank/DDBJ whole genome shotgun (WGS) entry which is preliminary data.</text>
</comment>
<accession>A0A9P1IFD4</accession>
<keyword evidence="1" id="KW-0732">Signal</keyword>
<sequence>MSKILILLLCSLPTISAQSWLTESEARYIAHTLIHDSIDGTPTASNFRKIFTDPFKDHDTSKSIDVLVGEFKAKFQPSNNILFGDREIAESISDNFETRQAFVYQKMKIYSPQTLSTTFTSSKDEKLGKIDLEARVKCQNLDEKKYKIWHLQSDLSFIFGIYTGIYYKVQRVGRSLYLYELEKNCTKMNGVTVCNKIT</sequence>
<feature type="signal peptide" evidence="1">
    <location>
        <begin position="1"/>
        <end position="17"/>
    </location>
</feature>
<feature type="chain" id="PRO_5040445760" evidence="1">
    <location>
        <begin position="18"/>
        <end position="198"/>
    </location>
</feature>
<reference evidence="2" key="1">
    <citation type="submission" date="2022-11" db="EMBL/GenBank/DDBJ databases">
        <authorList>
            <person name="Kikuchi T."/>
        </authorList>
    </citation>
    <scope>NUCLEOTIDE SEQUENCE</scope>
    <source>
        <strain evidence="2">PS1010</strain>
    </source>
</reference>
<evidence type="ECO:0000313" key="3">
    <source>
        <dbReference type="Proteomes" id="UP001152747"/>
    </source>
</evidence>
<proteinExistence type="predicted"/>
<protein>
    <submittedName>
        <fullName evidence="2">Uncharacterized protein</fullName>
    </submittedName>
</protein>
<dbReference type="Proteomes" id="UP001152747">
    <property type="component" value="Unassembled WGS sequence"/>
</dbReference>